<proteinExistence type="predicted"/>
<organism evidence="1">
    <name type="scientific">marine sediment metagenome</name>
    <dbReference type="NCBI Taxonomy" id="412755"/>
    <lineage>
        <taxon>unclassified sequences</taxon>
        <taxon>metagenomes</taxon>
        <taxon>ecological metagenomes</taxon>
    </lineage>
</organism>
<dbReference type="NCBIfam" id="NF033394">
    <property type="entry name" value="capsid_maj_Podo"/>
    <property type="match status" value="1"/>
</dbReference>
<dbReference type="AlphaFoldDB" id="X0UXU3"/>
<evidence type="ECO:0000313" key="1">
    <source>
        <dbReference type="EMBL" id="GAG05123.1"/>
    </source>
</evidence>
<protein>
    <recommendedName>
        <fullName evidence="2">Phage major capsid protein</fullName>
    </recommendedName>
</protein>
<reference evidence="1" key="1">
    <citation type="journal article" date="2014" name="Front. Microbiol.">
        <title>High frequency of phylogenetically diverse reductive dehalogenase-homologous genes in deep subseafloor sedimentary metagenomes.</title>
        <authorList>
            <person name="Kawai M."/>
            <person name="Futagami T."/>
            <person name="Toyoda A."/>
            <person name="Takaki Y."/>
            <person name="Nishi S."/>
            <person name="Hori S."/>
            <person name="Arai W."/>
            <person name="Tsubouchi T."/>
            <person name="Morono Y."/>
            <person name="Uchiyama I."/>
            <person name="Ito T."/>
            <person name="Fujiyama A."/>
            <person name="Inagaki F."/>
            <person name="Takami H."/>
        </authorList>
    </citation>
    <scope>NUCLEOTIDE SEQUENCE</scope>
    <source>
        <strain evidence="1">Expedition CK06-06</strain>
    </source>
</reference>
<accession>X0UXU3</accession>
<evidence type="ECO:0008006" key="2">
    <source>
        <dbReference type="Google" id="ProtNLM"/>
    </source>
</evidence>
<dbReference type="InterPro" id="IPR049718">
    <property type="entry name" value="AKO59007-like"/>
</dbReference>
<gene>
    <name evidence="1" type="ORF">S01H1_42240</name>
</gene>
<dbReference type="EMBL" id="BARS01026839">
    <property type="protein sequence ID" value="GAG05123.1"/>
    <property type="molecule type" value="Genomic_DNA"/>
</dbReference>
<comment type="caution">
    <text evidence="1">The sequence shown here is derived from an EMBL/GenBank/DDBJ whole genome shotgun (WGS) entry which is preliminary data.</text>
</comment>
<sequence length="238" mass="25641">EYDIKQAAVPVIISGLEQLQNSGREQMIDLMEGRLGVAESSMANLLAGGIYSDGTGSGGKQITGLDAGVSDTPAVGVYGGIDPASWPFWQNAYESLDLGPTTVDAAMNDMWASLVRGMDRPNLIVMDNAFWAIYIASLQSQQRFNSSSKAVRGFPTIAYMDADVVLDGGIGGFAPAGTAYFLNTKYLFWRPHASRNMVPLSPNKRYAINQDAEVQILAWAGNLTTSGRQFQGRLNDST</sequence>
<feature type="non-terminal residue" evidence="1">
    <location>
        <position position="1"/>
    </location>
</feature>
<name>X0UXU3_9ZZZZ</name>